<evidence type="ECO:0000313" key="2">
    <source>
        <dbReference type="Proteomes" id="UP000036681"/>
    </source>
</evidence>
<sequence>MILWTNSLKKTDEQVVKHEEGRWHEEYDCRGNGDIQKEYVWYSDCAELLLNGEEDDVLTDKTISEKSEEDVTAALDDSPTDSTATNDSEIAFKTILSMDMKTWHKKYREENHLKTIPRERETIHK</sequence>
<keyword evidence="2" id="KW-1185">Reference proteome</keyword>
<feature type="region of interest" description="Disordered" evidence="1">
    <location>
        <begin position="63"/>
        <end position="86"/>
    </location>
</feature>
<evidence type="ECO:0000313" key="3">
    <source>
        <dbReference type="WBParaSite" id="ALUE_0001856701-mRNA-1"/>
    </source>
</evidence>
<protein>
    <submittedName>
        <fullName evidence="3">Uncharacterized protein</fullName>
    </submittedName>
</protein>
<accession>A0A0M3IIZ5</accession>
<evidence type="ECO:0000256" key="1">
    <source>
        <dbReference type="SAM" id="MobiDB-lite"/>
    </source>
</evidence>
<dbReference type="AlphaFoldDB" id="A0A0M3IIZ5"/>
<reference evidence="3" key="1">
    <citation type="submission" date="2017-02" db="UniProtKB">
        <authorList>
            <consortium name="WormBaseParasite"/>
        </authorList>
    </citation>
    <scope>IDENTIFICATION</scope>
</reference>
<dbReference type="WBParaSite" id="ALUE_0001856701-mRNA-1">
    <property type="protein sequence ID" value="ALUE_0001856701-mRNA-1"/>
    <property type="gene ID" value="ALUE_0001856701"/>
</dbReference>
<name>A0A0M3IIZ5_ASCLU</name>
<proteinExistence type="predicted"/>
<dbReference type="Proteomes" id="UP000036681">
    <property type="component" value="Unplaced"/>
</dbReference>
<organism evidence="2 3">
    <name type="scientific">Ascaris lumbricoides</name>
    <name type="common">Giant roundworm</name>
    <dbReference type="NCBI Taxonomy" id="6252"/>
    <lineage>
        <taxon>Eukaryota</taxon>
        <taxon>Metazoa</taxon>
        <taxon>Ecdysozoa</taxon>
        <taxon>Nematoda</taxon>
        <taxon>Chromadorea</taxon>
        <taxon>Rhabditida</taxon>
        <taxon>Spirurina</taxon>
        <taxon>Ascaridomorpha</taxon>
        <taxon>Ascaridoidea</taxon>
        <taxon>Ascarididae</taxon>
        <taxon>Ascaris</taxon>
    </lineage>
</organism>